<dbReference type="RefSeq" id="WP_146622513.1">
    <property type="nucleotide sequence ID" value="NZ_BJCC01000015.1"/>
</dbReference>
<evidence type="ECO:0000313" key="1">
    <source>
        <dbReference type="EMBL" id="GCF94069.1"/>
    </source>
</evidence>
<protein>
    <submittedName>
        <fullName evidence="1">Uncharacterized protein</fullName>
    </submittedName>
</protein>
<comment type="caution">
    <text evidence="1">The sequence shown here is derived from an EMBL/GenBank/DDBJ whole genome shotgun (WGS) entry which is preliminary data.</text>
</comment>
<dbReference type="EMBL" id="BJCC01000015">
    <property type="protein sequence ID" value="GCF94069.1"/>
    <property type="molecule type" value="Genomic_DNA"/>
</dbReference>
<name>A0A4V0WPJ4_9ENTE</name>
<sequence>MKKGKMTLGILGLLVLALCLSLYWVQQQKSAVQQHENLKLQQIDISDFAETDQIKTRDRGLSGIQFYQDQLIYFNDEQLLKVDPFSKRAVAIPLQSIPPNEEVRLFPDYEVEEIDRQYAVVSATADFTDYVDRFYNDGASYTKKYYYGVVDLETEKQVGEFVAFDSKVPRSALTSDDLYIYGYGSPTAERSESGQLRQFILKVDLASGRVVKSIEKGADFDRLYQQYFDLKQSTDDFSEDEWTADRTKQILNNGTNYTIREIETNSEKKYAFPDEQTDSKKAYFAYSEEWVIEELMTYTFPYSSELAENPDGEYEDIPEFEYYLKNVTTGKRKKIDLGKEGPFFSTAEYIRKEDCIFWLSYGKVIREYVKKETIHRDYFKLPKAELTRIYSTEDGTILVLTYDTKKGKLLVFHEPQS</sequence>
<evidence type="ECO:0000313" key="2">
    <source>
        <dbReference type="Proteomes" id="UP000290567"/>
    </source>
</evidence>
<dbReference type="Proteomes" id="UP000290567">
    <property type="component" value="Unassembled WGS sequence"/>
</dbReference>
<keyword evidence="2" id="KW-1185">Reference proteome</keyword>
<reference evidence="2" key="1">
    <citation type="submission" date="2019-02" db="EMBL/GenBank/DDBJ databases">
        <title>Draft genome sequence of Enterococcus sp. Gos25-1.</title>
        <authorList>
            <person name="Tanaka N."/>
            <person name="Shiwa Y."/>
            <person name="Fujita N."/>
        </authorList>
    </citation>
    <scope>NUCLEOTIDE SEQUENCE [LARGE SCALE GENOMIC DNA]</scope>
    <source>
        <strain evidence="2">Gos25-1</strain>
    </source>
</reference>
<dbReference type="AlphaFoldDB" id="A0A4V0WPJ4"/>
<gene>
    <name evidence="1" type="ORF">NRIC_19600</name>
</gene>
<proteinExistence type="predicted"/>
<accession>A0A4V0WPJ4</accession>
<organism evidence="1 2">
    <name type="scientific">Enterococcus florum</name>
    <dbReference type="NCBI Taxonomy" id="2480627"/>
    <lineage>
        <taxon>Bacteria</taxon>
        <taxon>Bacillati</taxon>
        <taxon>Bacillota</taxon>
        <taxon>Bacilli</taxon>
        <taxon>Lactobacillales</taxon>
        <taxon>Enterococcaceae</taxon>
        <taxon>Enterococcus</taxon>
    </lineage>
</organism>